<evidence type="ECO:0000256" key="4">
    <source>
        <dbReference type="SAM" id="MobiDB-lite"/>
    </source>
</evidence>
<dbReference type="PANTHER" id="PTHR45715">
    <property type="entry name" value="ATPASE H+-TRANSPORTING V1 SUBUNIT E1A-RELATED"/>
    <property type="match status" value="1"/>
</dbReference>
<evidence type="ECO:0000256" key="3">
    <source>
        <dbReference type="ARBA" id="ARBA00023065"/>
    </source>
</evidence>
<feature type="compositionally biased region" description="Basic and acidic residues" evidence="4">
    <location>
        <begin position="42"/>
        <end position="52"/>
    </location>
</feature>
<protein>
    <submittedName>
        <fullName evidence="6">SET domain-containing protein</fullName>
    </submittedName>
</protein>
<dbReference type="Gene3D" id="2.170.270.10">
    <property type="entry name" value="SET domain"/>
    <property type="match status" value="1"/>
</dbReference>
<dbReference type="AlphaFoldDB" id="A0A1I7XAU2"/>
<reference evidence="6" key="1">
    <citation type="submission" date="2016-11" db="UniProtKB">
        <authorList>
            <consortium name="WormBaseParasite"/>
        </authorList>
    </citation>
    <scope>IDENTIFICATION</scope>
</reference>
<comment type="similarity">
    <text evidence="1">Belongs to the V-ATPase E subunit family.</text>
</comment>
<keyword evidence="2" id="KW-0813">Transport</keyword>
<dbReference type="Gene3D" id="6.10.250.1620">
    <property type="match status" value="1"/>
</dbReference>
<dbReference type="GO" id="GO:0046961">
    <property type="term" value="F:proton-transporting ATPase activity, rotational mechanism"/>
    <property type="evidence" value="ECO:0007669"/>
    <property type="project" value="InterPro"/>
</dbReference>
<keyword evidence="5" id="KW-1185">Reference proteome</keyword>
<evidence type="ECO:0000313" key="6">
    <source>
        <dbReference type="WBParaSite" id="Hba_14634"/>
    </source>
</evidence>
<dbReference type="GO" id="GO:0033178">
    <property type="term" value="C:proton-transporting two-sector ATPase complex, catalytic domain"/>
    <property type="evidence" value="ECO:0007669"/>
    <property type="project" value="InterPro"/>
</dbReference>
<evidence type="ECO:0000256" key="1">
    <source>
        <dbReference type="ARBA" id="ARBA00005901"/>
    </source>
</evidence>
<name>A0A1I7XAU2_HETBA</name>
<dbReference type="WBParaSite" id="Hba_14634">
    <property type="protein sequence ID" value="Hba_14634"/>
    <property type="gene ID" value="Hba_14634"/>
</dbReference>
<organism evidence="5 6">
    <name type="scientific">Heterorhabditis bacteriophora</name>
    <name type="common">Entomopathogenic nematode worm</name>
    <dbReference type="NCBI Taxonomy" id="37862"/>
    <lineage>
        <taxon>Eukaryota</taxon>
        <taxon>Metazoa</taxon>
        <taxon>Ecdysozoa</taxon>
        <taxon>Nematoda</taxon>
        <taxon>Chromadorea</taxon>
        <taxon>Rhabditida</taxon>
        <taxon>Rhabditina</taxon>
        <taxon>Rhabditomorpha</taxon>
        <taxon>Strongyloidea</taxon>
        <taxon>Heterorhabditidae</taxon>
        <taxon>Heterorhabditis</taxon>
    </lineage>
</organism>
<dbReference type="InterPro" id="IPR046341">
    <property type="entry name" value="SET_dom_sf"/>
</dbReference>
<proteinExistence type="inferred from homology"/>
<sequence>MAFIEQEASEKAEEINVKVEEESNIEKGRLVQQRRQKIMDPNGKKEKQADLRKKNHSSNPLNTELLTCIKTDEDHIHQIPEETKANIPKISGGLSRYPSIPSKGRKAVQDVSNHKITEYFPVRRSSRKTGKQIEVEEMDALRNAVYNGTNEKLLEIYIDEHKGRGIRAGRAFVKSEFVIEYKGKYYWIVFLLVFKYHTSNF</sequence>
<dbReference type="Proteomes" id="UP000095283">
    <property type="component" value="Unplaced"/>
</dbReference>
<evidence type="ECO:0000256" key="2">
    <source>
        <dbReference type="ARBA" id="ARBA00022448"/>
    </source>
</evidence>
<accession>A0A1I7XAU2</accession>
<feature type="region of interest" description="Disordered" evidence="4">
    <location>
        <begin position="27"/>
        <end position="59"/>
    </location>
</feature>
<dbReference type="SUPFAM" id="SSF82199">
    <property type="entry name" value="SET domain"/>
    <property type="match status" value="1"/>
</dbReference>
<evidence type="ECO:0000313" key="5">
    <source>
        <dbReference type="Proteomes" id="UP000095283"/>
    </source>
</evidence>
<dbReference type="Pfam" id="PF01991">
    <property type="entry name" value="vATP-synt_E"/>
    <property type="match status" value="1"/>
</dbReference>
<dbReference type="InterPro" id="IPR002842">
    <property type="entry name" value="ATPase_V1_Esu"/>
</dbReference>
<keyword evidence="3" id="KW-0406">Ion transport</keyword>